<feature type="compositionally biased region" description="Low complexity" evidence="1">
    <location>
        <begin position="253"/>
        <end position="273"/>
    </location>
</feature>
<dbReference type="NCBIfam" id="TIGR03363">
    <property type="entry name" value="VI_chp_8"/>
    <property type="match status" value="1"/>
</dbReference>
<keyword evidence="4" id="KW-1185">Reference proteome</keyword>
<dbReference type="RefSeq" id="WP_194449285.1">
    <property type="nucleotide sequence ID" value="NZ_CP063849.1"/>
</dbReference>
<dbReference type="InterPro" id="IPR010657">
    <property type="entry name" value="ImpA_N"/>
</dbReference>
<dbReference type="InterPro" id="IPR017740">
    <property type="entry name" value="TssA-like"/>
</dbReference>
<name>A0A7S7NPX0_PALFE</name>
<feature type="region of interest" description="Disordered" evidence="1">
    <location>
        <begin position="253"/>
        <end position="353"/>
    </location>
</feature>
<evidence type="ECO:0000259" key="2">
    <source>
        <dbReference type="Pfam" id="PF06812"/>
    </source>
</evidence>
<dbReference type="PANTHER" id="PTHR37951:SF1">
    <property type="entry name" value="TYPE VI SECRETION SYSTEM COMPONENT TSSA1"/>
    <property type="match status" value="1"/>
</dbReference>
<feature type="domain" description="ImpA N-terminal" evidence="2">
    <location>
        <begin position="8"/>
        <end position="129"/>
    </location>
</feature>
<feature type="region of interest" description="Disordered" evidence="1">
    <location>
        <begin position="157"/>
        <end position="185"/>
    </location>
</feature>
<evidence type="ECO:0000256" key="1">
    <source>
        <dbReference type="SAM" id="MobiDB-lite"/>
    </source>
</evidence>
<reference evidence="3 4" key="1">
    <citation type="submission" date="2020-10" db="EMBL/GenBank/DDBJ databases">
        <title>Complete genome sequence of Paludibaculum fermentans P105T, a facultatively anaerobic acidobacterium capable of dissimilatory Fe(III) reduction.</title>
        <authorList>
            <person name="Dedysh S.N."/>
            <person name="Beletsky A.V."/>
            <person name="Kulichevskaya I.S."/>
            <person name="Mardanov A.V."/>
            <person name="Ravin N.V."/>
        </authorList>
    </citation>
    <scope>NUCLEOTIDE SEQUENCE [LARGE SCALE GENOMIC DNA]</scope>
    <source>
        <strain evidence="3 4">P105</strain>
    </source>
</reference>
<dbReference type="Pfam" id="PF06812">
    <property type="entry name" value="ImpA_N"/>
    <property type="match status" value="1"/>
</dbReference>
<dbReference type="Pfam" id="PF16989">
    <property type="entry name" value="T6SS_VasJ"/>
    <property type="match status" value="1"/>
</dbReference>
<evidence type="ECO:0000313" key="4">
    <source>
        <dbReference type="Proteomes" id="UP000593892"/>
    </source>
</evidence>
<gene>
    <name evidence="3" type="primary">tssA</name>
    <name evidence="3" type="ORF">IRI77_33515</name>
</gene>
<feature type="region of interest" description="Disordered" evidence="1">
    <location>
        <begin position="508"/>
        <end position="527"/>
    </location>
</feature>
<accession>A0A7S7NPX0</accession>
<sequence>MPLREDILSPIAGDNPSGQDIRYTPLFEQIKEARREEEALSQGVWQRVLKTADWPLVIRLISEALAKKSKDLQLAVWLAEALVRRDGFTGLQEGVNLCNSLLAEFWDSLYPELEDGDPELRSVPLAWLASKLDTPLRQVPLTPHGISALQFAESLQVPSEEEAGGSSSKADARREAVNEGKTTPEAVDEALRATQSAFFGQNIAVLEAARESVDQLNLIADERFGEYSPGFSDLKECLDQLINSTRILSQRRAAPGEAAAAQPAQRAERQQQAWVEDDKPLWSSSPADDDTPLWQTSDSTPSEEPQQSGFQEETPLWQSSVETPSEPANIFEESPQPQHWSHDSGSSGGFQAREPADAVDCAARLNSIAQWLRKANPRSPAAYLLLRGFRWGELRALGAELDPEWLEAPPTDIRQQMRRFAQEEDWAQLLEAGEEAMAQPYGRAWLDLQRYSLMACDELGEEYGLVSHSIVGALSSLLQEYPDLLESTLTDDTPTANAATRQMLAAKGCLPNSKGPTRPAPALPDRNDDTMIEDAIRRGRVEVALELVSRRMALETSGRGRFQRKIQLARILVASGRHAVSLPLLRELSAEISQRGLSEWEMPAIVVEPLVLLYRCLEHEPEAADERKSVYTLICRLDPVKAFELS</sequence>
<protein>
    <submittedName>
        <fullName evidence="3">Type VI secretion system protein TssA</fullName>
    </submittedName>
</protein>
<dbReference type="KEGG" id="pfer:IRI77_33515"/>
<evidence type="ECO:0000313" key="3">
    <source>
        <dbReference type="EMBL" id="QOY87618.1"/>
    </source>
</evidence>
<dbReference type="InterPro" id="IPR017739">
    <property type="entry name" value="T6SS-assoc_VCA0119"/>
</dbReference>
<feature type="compositionally biased region" description="Polar residues" evidence="1">
    <location>
        <begin position="293"/>
        <end position="323"/>
    </location>
</feature>
<dbReference type="AlphaFoldDB" id="A0A7S7NPX0"/>
<feature type="compositionally biased region" description="Polar residues" evidence="1">
    <location>
        <begin position="335"/>
        <end position="345"/>
    </location>
</feature>
<organism evidence="3 4">
    <name type="scientific">Paludibaculum fermentans</name>
    <dbReference type="NCBI Taxonomy" id="1473598"/>
    <lineage>
        <taxon>Bacteria</taxon>
        <taxon>Pseudomonadati</taxon>
        <taxon>Acidobacteriota</taxon>
        <taxon>Terriglobia</taxon>
        <taxon>Bryobacterales</taxon>
        <taxon>Bryobacteraceae</taxon>
        <taxon>Paludibaculum</taxon>
    </lineage>
</organism>
<dbReference type="EMBL" id="CP063849">
    <property type="protein sequence ID" value="QOY87618.1"/>
    <property type="molecule type" value="Genomic_DNA"/>
</dbReference>
<proteinExistence type="predicted"/>
<dbReference type="PANTHER" id="PTHR37951">
    <property type="entry name" value="CYTOPLASMIC PROTEIN-RELATED"/>
    <property type="match status" value="1"/>
</dbReference>
<dbReference type="Proteomes" id="UP000593892">
    <property type="component" value="Chromosome"/>
</dbReference>